<organism evidence="1 2">
    <name type="scientific">Bimuria novae-zelandiae CBS 107.79</name>
    <dbReference type="NCBI Taxonomy" id="1447943"/>
    <lineage>
        <taxon>Eukaryota</taxon>
        <taxon>Fungi</taxon>
        <taxon>Dikarya</taxon>
        <taxon>Ascomycota</taxon>
        <taxon>Pezizomycotina</taxon>
        <taxon>Dothideomycetes</taxon>
        <taxon>Pleosporomycetidae</taxon>
        <taxon>Pleosporales</taxon>
        <taxon>Massarineae</taxon>
        <taxon>Didymosphaeriaceae</taxon>
        <taxon>Bimuria</taxon>
    </lineage>
</organism>
<evidence type="ECO:0000313" key="2">
    <source>
        <dbReference type="Proteomes" id="UP000800036"/>
    </source>
</evidence>
<proteinExistence type="predicted"/>
<reference evidence="1" key="1">
    <citation type="journal article" date="2020" name="Stud. Mycol.">
        <title>101 Dothideomycetes genomes: a test case for predicting lifestyles and emergence of pathogens.</title>
        <authorList>
            <person name="Haridas S."/>
            <person name="Albert R."/>
            <person name="Binder M."/>
            <person name="Bloem J."/>
            <person name="Labutti K."/>
            <person name="Salamov A."/>
            <person name="Andreopoulos B."/>
            <person name="Baker S."/>
            <person name="Barry K."/>
            <person name="Bills G."/>
            <person name="Bluhm B."/>
            <person name="Cannon C."/>
            <person name="Castanera R."/>
            <person name="Culley D."/>
            <person name="Daum C."/>
            <person name="Ezra D."/>
            <person name="Gonzalez J."/>
            <person name="Henrissat B."/>
            <person name="Kuo A."/>
            <person name="Liang C."/>
            <person name="Lipzen A."/>
            <person name="Lutzoni F."/>
            <person name="Magnuson J."/>
            <person name="Mondo S."/>
            <person name="Nolan M."/>
            <person name="Ohm R."/>
            <person name="Pangilinan J."/>
            <person name="Park H.-J."/>
            <person name="Ramirez L."/>
            <person name="Alfaro M."/>
            <person name="Sun H."/>
            <person name="Tritt A."/>
            <person name="Yoshinaga Y."/>
            <person name="Zwiers L.-H."/>
            <person name="Turgeon B."/>
            <person name="Goodwin S."/>
            <person name="Spatafora J."/>
            <person name="Crous P."/>
            <person name="Grigoriev I."/>
        </authorList>
    </citation>
    <scope>NUCLEOTIDE SEQUENCE</scope>
    <source>
        <strain evidence="1">CBS 107.79</strain>
    </source>
</reference>
<gene>
    <name evidence="1" type="ORF">BU23DRAFT_442470</name>
</gene>
<evidence type="ECO:0008006" key="3">
    <source>
        <dbReference type="Google" id="ProtNLM"/>
    </source>
</evidence>
<keyword evidence="2" id="KW-1185">Reference proteome</keyword>
<sequence length="65" mass="7571">ISRCSKEHDACQEYTNSNRKMPTRLLRVDQDSMRLVSHAERVRFAALSYCWGTTEQYTTTTANLE</sequence>
<accession>A0A6A5UZR2</accession>
<feature type="non-terminal residue" evidence="1">
    <location>
        <position position="1"/>
    </location>
</feature>
<name>A0A6A5UZR2_9PLEO</name>
<feature type="non-terminal residue" evidence="1">
    <location>
        <position position="65"/>
    </location>
</feature>
<protein>
    <recommendedName>
        <fullName evidence="3">Heterokaryon incompatibility domain-containing protein</fullName>
    </recommendedName>
</protein>
<dbReference type="Proteomes" id="UP000800036">
    <property type="component" value="Unassembled WGS sequence"/>
</dbReference>
<dbReference type="AlphaFoldDB" id="A0A6A5UZR2"/>
<evidence type="ECO:0000313" key="1">
    <source>
        <dbReference type="EMBL" id="KAF1970491.1"/>
    </source>
</evidence>
<dbReference type="EMBL" id="ML976700">
    <property type="protein sequence ID" value="KAF1970491.1"/>
    <property type="molecule type" value="Genomic_DNA"/>
</dbReference>